<dbReference type="Proteomes" id="UP000298061">
    <property type="component" value="Unassembled WGS sequence"/>
</dbReference>
<evidence type="ECO:0000313" key="2">
    <source>
        <dbReference type="Proteomes" id="UP000298061"/>
    </source>
</evidence>
<gene>
    <name evidence="1" type="ORF">EWM64_g6239</name>
</gene>
<comment type="caution">
    <text evidence="1">The sequence shown here is derived from an EMBL/GenBank/DDBJ whole genome shotgun (WGS) entry which is preliminary data.</text>
</comment>
<reference evidence="1 2" key="1">
    <citation type="submission" date="2019-02" db="EMBL/GenBank/DDBJ databases">
        <title>Genome sequencing of the rare red list fungi Hericium alpestre (H. flagellum).</title>
        <authorList>
            <person name="Buettner E."/>
            <person name="Kellner H."/>
        </authorList>
    </citation>
    <scope>NUCLEOTIDE SEQUENCE [LARGE SCALE GENOMIC DNA]</scope>
    <source>
        <strain evidence="1 2">DSM 108284</strain>
    </source>
</reference>
<organism evidence="1 2">
    <name type="scientific">Hericium alpestre</name>
    <dbReference type="NCBI Taxonomy" id="135208"/>
    <lineage>
        <taxon>Eukaryota</taxon>
        <taxon>Fungi</taxon>
        <taxon>Dikarya</taxon>
        <taxon>Basidiomycota</taxon>
        <taxon>Agaricomycotina</taxon>
        <taxon>Agaricomycetes</taxon>
        <taxon>Russulales</taxon>
        <taxon>Hericiaceae</taxon>
        <taxon>Hericium</taxon>
    </lineage>
</organism>
<sequence length="102" mass="11605">MATKLGQQLRRLATEWPSDPLRPTLQLKTLLASLADHPRLTQSAVQAVRALQQNAFAKRLSVPEKILKPASMPQHYARLAEGYEKSLKGIGRPWWKIFFGVW</sequence>
<dbReference type="Pfam" id="PF20180">
    <property type="entry name" value="UQCC2_CBP6"/>
    <property type="match status" value="1"/>
</dbReference>
<name>A0A4Y9ZT79_9AGAM</name>
<dbReference type="AlphaFoldDB" id="A0A4Y9ZT79"/>
<evidence type="ECO:0000313" key="1">
    <source>
        <dbReference type="EMBL" id="TFY77775.1"/>
    </source>
</evidence>
<proteinExistence type="predicted"/>
<keyword evidence="2" id="KW-1185">Reference proteome</keyword>
<dbReference type="OrthoDB" id="2107880at2759"/>
<protein>
    <submittedName>
        <fullName evidence="1">Uncharacterized protein</fullName>
    </submittedName>
</protein>
<accession>A0A4Y9ZT79</accession>
<dbReference type="EMBL" id="SFCI01000827">
    <property type="protein sequence ID" value="TFY77775.1"/>
    <property type="molecule type" value="Genomic_DNA"/>
</dbReference>
<dbReference type="STRING" id="135208.A0A4Y9ZT79"/>